<dbReference type="AlphaFoldDB" id="A0A4Q5IZD5"/>
<dbReference type="InterPro" id="IPR050765">
    <property type="entry name" value="Riboflavin_Biosynth_HTPR"/>
</dbReference>
<dbReference type="Gene3D" id="3.40.430.10">
    <property type="entry name" value="Dihydrofolate Reductase, subunit A"/>
    <property type="match status" value="1"/>
</dbReference>
<dbReference type="GO" id="GO:0008703">
    <property type="term" value="F:5-amino-6-(5-phosphoribosylamino)uracil reductase activity"/>
    <property type="evidence" value="ECO:0007669"/>
    <property type="project" value="InterPro"/>
</dbReference>
<reference evidence="2 3" key="1">
    <citation type="submission" date="2019-01" db="EMBL/GenBank/DDBJ databases">
        <title>Nocardioides guangzhouensis sp. nov., an actinobacterium isolated from soil.</title>
        <authorList>
            <person name="Fu Y."/>
            <person name="Cai Y."/>
            <person name="Lin Z."/>
            <person name="Chen P."/>
        </authorList>
    </citation>
    <scope>NUCLEOTIDE SEQUENCE [LARGE SCALE GENOMIC DNA]</scope>
    <source>
        <strain evidence="2 3">NBRC 105384</strain>
    </source>
</reference>
<gene>
    <name evidence="2" type="ORF">ETU37_16980</name>
</gene>
<dbReference type="InterPro" id="IPR024072">
    <property type="entry name" value="DHFR-like_dom_sf"/>
</dbReference>
<evidence type="ECO:0000313" key="2">
    <source>
        <dbReference type="EMBL" id="RYU10459.1"/>
    </source>
</evidence>
<dbReference type="PANTHER" id="PTHR38011:SF12">
    <property type="entry name" value="BIFUNCTIONAL DEAMINASE-REDUCTASE DOMAIN PROTEIN"/>
    <property type="match status" value="1"/>
</dbReference>
<proteinExistence type="predicted"/>
<dbReference type="GO" id="GO:0009231">
    <property type="term" value="P:riboflavin biosynthetic process"/>
    <property type="evidence" value="ECO:0007669"/>
    <property type="project" value="InterPro"/>
</dbReference>
<dbReference type="SUPFAM" id="SSF53597">
    <property type="entry name" value="Dihydrofolate reductase-like"/>
    <property type="match status" value="1"/>
</dbReference>
<sequence>MTSKATVAAGLTVSVDGYFAGPDDGPGCGLGKGGERLHYWVFGGPWTYEQDAAGETVGEADGADEEFLGAFGNRQGAVICGRNTYESAEAWGGSNPWEIPLFVVTSRVDDQPDPSAGFRFVPSFEAALAQATEAAGDKYVNVMGGGSLVRQALDAGVVDRLVISTAPVVLGGGKRLFDGFTSDLTLRKVQVWDSPHATHVEYEVVR</sequence>
<evidence type="ECO:0000259" key="1">
    <source>
        <dbReference type="Pfam" id="PF01872"/>
    </source>
</evidence>
<comment type="caution">
    <text evidence="2">The sequence shown here is derived from an EMBL/GenBank/DDBJ whole genome shotgun (WGS) entry which is preliminary data.</text>
</comment>
<dbReference type="EMBL" id="SDPU01000030">
    <property type="protein sequence ID" value="RYU10459.1"/>
    <property type="molecule type" value="Genomic_DNA"/>
</dbReference>
<accession>A0A4Q5IZD5</accession>
<name>A0A4Q5IZD5_9ACTN</name>
<keyword evidence="3" id="KW-1185">Reference proteome</keyword>
<dbReference type="Pfam" id="PF01872">
    <property type="entry name" value="RibD_C"/>
    <property type="match status" value="1"/>
</dbReference>
<dbReference type="Proteomes" id="UP000291189">
    <property type="component" value="Unassembled WGS sequence"/>
</dbReference>
<dbReference type="RefSeq" id="WP_129988543.1">
    <property type="nucleotide sequence ID" value="NZ_SDPU01000030.1"/>
</dbReference>
<feature type="domain" description="Bacterial bifunctional deaminase-reductase C-terminal" evidence="1">
    <location>
        <begin position="7"/>
        <end position="195"/>
    </location>
</feature>
<organism evidence="2 3">
    <name type="scientific">Nocardioides iriomotensis</name>
    <dbReference type="NCBI Taxonomy" id="715784"/>
    <lineage>
        <taxon>Bacteria</taxon>
        <taxon>Bacillati</taxon>
        <taxon>Actinomycetota</taxon>
        <taxon>Actinomycetes</taxon>
        <taxon>Propionibacteriales</taxon>
        <taxon>Nocardioidaceae</taxon>
        <taxon>Nocardioides</taxon>
    </lineage>
</organism>
<dbReference type="PANTHER" id="PTHR38011">
    <property type="entry name" value="DIHYDROFOLATE REDUCTASE FAMILY PROTEIN (AFU_ORTHOLOGUE AFUA_8G06820)"/>
    <property type="match status" value="1"/>
</dbReference>
<protein>
    <submittedName>
        <fullName evidence="2">Dihydrofolate reductase</fullName>
    </submittedName>
</protein>
<evidence type="ECO:0000313" key="3">
    <source>
        <dbReference type="Proteomes" id="UP000291189"/>
    </source>
</evidence>
<dbReference type="OrthoDB" id="2313602at2"/>
<dbReference type="InterPro" id="IPR002734">
    <property type="entry name" value="RibDG_C"/>
</dbReference>